<dbReference type="RefSeq" id="WP_380137252.1">
    <property type="nucleotide sequence ID" value="NZ_JBHLUI010000008.1"/>
</dbReference>
<keyword evidence="3" id="KW-0804">Transcription</keyword>
<dbReference type="InterPro" id="IPR051081">
    <property type="entry name" value="HTH_MetalResp_TranReg"/>
</dbReference>
<evidence type="ECO:0000313" key="6">
    <source>
        <dbReference type="Proteomes" id="UP001589748"/>
    </source>
</evidence>
<keyword evidence="2" id="KW-0238">DNA-binding</keyword>
<dbReference type="InterPro" id="IPR036388">
    <property type="entry name" value="WH-like_DNA-bd_sf"/>
</dbReference>
<evidence type="ECO:0000259" key="4">
    <source>
        <dbReference type="SMART" id="SM00418"/>
    </source>
</evidence>
<evidence type="ECO:0000313" key="5">
    <source>
        <dbReference type="EMBL" id="MFB9378219.1"/>
    </source>
</evidence>
<organism evidence="5 6">
    <name type="scientific">Kineococcus gynurae</name>
    <dbReference type="NCBI Taxonomy" id="452979"/>
    <lineage>
        <taxon>Bacteria</taxon>
        <taxon>Bacillati</taxon>
        <taxon>Actinomycetota</taxon>
        <taxon>Actinomycetes</taxon>
        <taxon>Kineosporiales</taxon>
        <taxon>Kineosporiaceae</taxon>
        <taxon>Kineococcus</taxon>
    </lineage>
</organism>
<gene>
    <name evidence="5" type="ORF">ACFFVI_14705</name>
</gene>
<reference evidence="5 6" key="1">
    <citation type="submission" date="2024-09" db="EMBL/GenBank/DDBJ databases">
        <authorList>
            <person name="Sun Q."/>
            <person name="Mori K."/>
        </authorList>
    </citation>
    <scope>NUCLEOTIDE SEQUENCE [LARGE SCALE GENOMIC DNA]</scope>
    <source>
        <strain evidence="5 6">TISTR 1856</strain>
    </source>
</reference>
<sequence length="186" mass="20810">MEASTRLTDPAAMRALAHPTRLRILAELRSTGPATVGRLSSALDEAPGSISYHLSRLAGIGLVSPDPTLARDSRERWWRAEHELTSFHPVEDRADPERAAASMALRREFARRWAELHERYLDLEPSLDDAWVAAANEGDRSLHLSVEELAELGAELDDLSERWQARSRRGEGREAVVLLTAAFRRP</sequence>
<keyword evidence="1" id="KW-0805">Transcription regulation</keyword>
<dbReference type="Proteomes" id="UP001589748">
    <property type="component" value="Unassembled WGS sequence"/>
</dbReference>
<evidence type="ECO:0000256" key="3">
    <source>
        <dbReference type="ARBA" id="ARBA00023163"/>
    </source>
</evidence>
<proteinExistence type="predicted"/>
<comment type="caution">
    <text evidence="5">The sequence shown here is derived from an EMBL/GenBank/DDBJ whole genome shotgun (WGS) entry which is preliminary data.</text>
</comment>
<dbReference type="InterPro" id="IPR036390">
    <property type="entry name" value="WH_DNA-bd_sf"/>
</dbReference>
<dbReference type="PANTHER" id="PTHR33154">
    <property type="entry name" value="TRANSCRIPTIONAL REGULATOR, ARSR FAMILY"/>
    <property type="match status" value="1"/>
</dbReference>
<dbReference type="SMART" id="SM00418">
    <property type="entry name" value="HTH_ARSR"/>
    <property type="match status" value="1"/>
</dbReference>
<dbReference type="Gene3D" id="1.10.10.10">
    <property type="entry name" value="Winged helix-like DNA-binding domain superfamily/Winged helix DNA-binding domain"/>
    <property type="match status" value="1"/>
</dbReference>
<dbReference type="PANTHER" id="PTHR33154:SF15">
    <property type="entry name" value="REGULATORY PROTEIN ARSR"/>
    <property type="match status" value="1"/>
</dbReference>
<dbReference type="EMBL" id="JBHMDM010000007">
    <property type="protein sequence ID" value="MFB9378219.1"/>
    <property type="molecule type" value="Genomic_DNA"/>
</dbReference>
<dbReference type="InterPro" id="IPR001845">
    <property type="entry name" value="HTH_ArsR_DNA-bd_dom"/>
</dbReference>
<accession>A0ABV5LVZ3</accession>
<dbReference type="InterPro" id="IPR011991">
    <property type="entry name" value="ArsR-like_HTH"/>
</dbReference>
<evidence type="ECO:0000256" key="1">
    <source>
        <dbReference type="ARBA" id="ARBA00023015"/>
    </source>
</evidence>
<protein>
    <submittedName>
        <fullName evidence="5">Helix-turn-helix domain-containing protein</fullName>
    </submittedName>
</protein>
<dbReference type="SUPFAM" id="SSF46785">
    <property type="entry name" value="Winged helix' DNA-binding domain"/>
    <property type="match status" value="1"/>
</dbReference>
<dbReference type="CDD" id="cd00090">
    <property type="entry name" value="HTH_ARSR"/>
    <property type="match status" value="1"/>
</dbReference>
<keyword evidence="6" id="KW-1185">Reference proteome</keyword>
<evidence type="ECO:0000256" key="2">
    <source>
        <dbReference type="ARBA" id="ARBA00023125"/>
    </source>
</evidence>
<feature type="domain" description="HTH arsR-type" evidence="4">
    <location>
        <begin position="11"/>
        <end position="92"/>
    </location>
</feature>
<dbReference type="Pfam" id="PF12840">
    <property type="entry name" value="HTH_20"/>
    <property type="match status" value="1"/>
</dbReference>
<name>A0ABV5LVZ3_9ACTN</name>